<dbReference type="Pfam" id="PF00535">
    <property type="entry name" value="Glycos_transf_2"/>
    <property type="match status" value="1"/>
</dbReference>
<dbReference type="PANTHER" id="PTHR22916:SF3">
    <property type="entry name" value="UDP-GLCNAC:BETAGAL BETA-1,3-N-ACETYLGLUCOSAMINYLTRANSFERASE-LIKE PROTEIN 1"/>
    <property type="match status" value="1"/>
</dbReference>
<dbReference type="EMBL" id="FWYB01000002">
    <property type="protein sequence ID" value="SMC72791.1"/>
    <property type="molecule type" value="Genomic_DNA"/>
</dbReference>
<gene>
    <name evidence="2" type="ORF">SAMN04488101_102509</name>
</gene>
<feature type="domain" description="Glycosyltransferase 2-like" evidence="1">
    <location>
        <begin position="8"/>
        <end position="117"/>
    </location>
</feature>
<reference evidence="2 3" key="1">
    <citation type="submission" date="2017-04" db="EMBL/GenBank/DDBJ databases">
        <authorList>
            <person name="Afonso C.L."/>
            <person name="Miller P.J."/>
            <person name="Scott M.A."/>
            <person name="Spackman E."/>
            <person name="Goraichik I."/>
            <person name="Dimitrov K.M."/>
            <person name="Suarez D.L."/>
            <person name="Swayne D.E."/>
        </authorList>
    </citation>
    <scope>NUCLEOTIDE SEQUENCE [LARGE SCALE GENOMIC DNA]</scope>
    <source>
        <strain evidence="2 3">DSM 19625</strain>
    </source>
</reference>
<accession>A0A1W2BIU5</accession>
<evidence type="ECO:0000313" key="3">
    <source>
        <dbReference type="Proteomes" id="UP000192678"/>
    </source>
</evidence>
<dbReference type="Gene3D" id="3.90.550.10">
    <property type="entry name" value="Spore Coat Polysaccharide Biosynthesis Protein SpsA, Chain A"/>
    <property type="match status" value="1"/>
</dbReference>
<dbReference type="RefSeq" id="WP_084288460.1">
    <property type="nucleotide sequence ID" value="NZ_FWYB01000002.1"/>
</dbReference>
<protein>
    <submittedName>
        <fullName evidence="2">Glycosyl transferase family 2</fullName>
    </submittedName>
</protein>
<dbReference type="CDD" id="cd00761">
    <property type="entry name" value="Glyco_tranf_GTA_type"/>
    <property type="match status" value="1"/>
</dbReference>
<keyword evidence="2" id="KW-0808">Transferase</keyword>
<dbReference type="OrthoDB" id="6638511at2"/>
<dbReference type="STRING" id="475255.SAMN04488101_102509"/>
<dbReference type="InterPro" id="IPR029044">
    <property type="entry name" value="Nucleotide-diphossugar_trans"/>
</dbReference>
<name>A0A1W2BIU5_9SPHI</name>
<evidence type="ECO:0000259" key="1">
    <source>
        <dbReference type="Pfam" id="PF00535"/>
    </source>
</evidence>
<dbReference type="Proteomes" id="UP000192678">
    <property type="component" value="Unassembled WGS sequence"/>
</dbReference>
<dbReference type="InterPro" id="IPR001173">
    <property type="entry name" value="Glyco_trans_2-like"/>
</dbReference>
<dbReference type="PANTHER" id="PTHR22916">
    <property type="entry name" value="GLYCOSYLTRANSFERASE"/>
    <property type="match status" value="1"/>
</dbReference>
<sequence length="314" mass="36518">MTQKALVSVIIPSYNYEQYLPYTLDCLINQSYQHIEVIVVDDGSKDNTRELMQHYLKMDSRILYFYQENKGLSSARNFGIHHSKGEYVQFLDADDLVSEHKLELQVEHLNNHPDLYISYTDGCYFADKKPSELFKTLLLTEEEWMPKLNGLHYEAIEVLVKRNIMPVNSALVKSTVFEKAGLFNENLRSLEDWDFWLRCAFANLKIQYLDDERAFALVRVHKNSMSQDRSKMYSYELELRLKIQDAIQESSALKAEQVEVLNKLNTRSMLGVLSLLIRSVGLFKVNNHLPLAKKTGVKIFIKSYLKALNDSRKS</sequence>
<dbReference type="AlphaFoldDB" id="A0A1W2BIU5"/>
<keyword evidence="3" id="KW-1185">Reference proteome</keyword>
<evidence type="ECO:0000313" key="2">
    <source>
        <dbReference type="EMBL" id="SMC72791.1"/>
    </source>
</evidence>
<dbReference type="SUPFAM" id="SSF53448">
    <property type="entry name" value="Nucleotide-diphospho-sugar transferases"/>
    <property type="match status" value="1"/>
</dbReference>
<proteinExistence type="predicted"/>
<dbReference type="GO" id="GO:0016758">
    <property type="term" value="F:hexosyltransferase activity"/>
    <property type="evidence" value="ECO:0007669"/>
    <property type="project" value="UniProtKB-ARBA"/>
</dbReference>
<organism evidence="2 3">
    <name type="scientific">Pedobacter nyackensis</name>
    <dbReference type="NCBI Taxonomy" id="475255"/>
    <lineage>
        <taxon>Bacteria</taxon>
        <taxon>Pseudomonadati</taxon>
        <taxon>Bacteroidota</taxon>
        <taxon>Sphingobacteriia</taxon>
        <taxon>Sphingobacteriales</taxon>
        <taxon>Sphingobacteriaceae</taxon>
        <taxon>Pedobacter</taxon>
    </lineage>
</organism>